<name>D4LDB9_RUMC1</name>
<dbReference type="STRING" id="213810.RUM_15200"/>
<reference evidence="9" key="1">
    <citation type="submission" date="2010-03" db="EMBL/GenBank/DDBJ databases">
        <title>The genome sequence of Ruminococcus sp. 18P13.</title>
        <authorList>
            <consortium name="metaHIT consortium -- http://www.metahit.eu/"/>
            <person name="Pajon A."/>
            <person name="Turner K."/>
            <person name="Parkhill J."/>
            <person name="Bernalier A."/>
        </authorList>
    </citation>
    <scope>NUCLEOTIDE SEQUENCE [LARGE SCALE GENOMIC DNA]</scope>
    <source>
        <strain evidence="9">Type strain: 18P13</strain>
    </source>
</reference>
<dbReference type="GO" id="GO:0042121">
    <property type="term" value="P:alginic acid biosynthetic process"/>
    <property type="evidence" value="ECO:0007669"/>
    <property type="project" value="InterPro"/>
</dbReference>
<feature type="transmembrane region" description="Helical" evidence="8">
    <location>
        <begin position="301"/>
        <end position="317"/>
    </location>
</feature>
<dbReference type="PIRSF" id="PIRSF016636">
    <property type="entry name" value="AlgI_DltB"/>
    <property type="match status" value="1"/>
</dbReference>
<evidence type="ECO:0000313" key="10">
    <source>
        <dbReference type="Proteomes" id="UP000007054"/>
    </source>
</evidence>
<dbReference type="HOGENOM" id="CLU_025255_1_3_9"/>
<dbReference type="GO" id="GO:0005886">
    <property type="term" value="C:plasma membrane"/>
    <property type="evidence" value="ECO:0007669"/>
    <property type="project" value="UniProtKB-SubCell"/>
</dbReference>
<evidence type="ECO:0000313" key="9">
    <source>
        <dbReference type="EMBL" id="CBL17614.1"/>
    </source>
</evidence>
<gene>
    <name evidence="9" type="ordered locus">RUM_15200</name>
</gene>
<dbReference type="PIRSF" id="PIRSF500217">
    <property type="entry name" value="AlgI"/>
    <property type="match status" value="1"/>
</dbReference>
<keyword evidence="10" id="KW-1185">Reference proteome</keyword>
<dbReference type="EMBL" id="FP929052">
    <property type="protein sequence ID" value="CBL17614.1"/>
    <property type="molecule type" value="Genomic_DNA"/>
</dbReference>
<feature type="transmembrane region" description="Helical" evidence="8">
    <location>
        <begin position="352"/>
        <end position="370"/>
    </location>
</feature>
<keyword evidence="4 8" id="KW-0812">Transmembrane</keyword>
<feature type="transmembrane region" description="Helical" evidence="8">
    <location>
        <begin position="433"/>
        <end position="455"/>
    </location>
</feature>
<dbReference type="InterPro" id="IPR024194">
    <property type="entry name" value="Ac/AlaTfrase_AlgI/DltB"/>
</dbReference>
<dbReference type="RefSeq" id="WP_015558520.1">
    <property type="nucleotide sequence ID" value="NC_021039.1"/>
</dbReference>
<dbReference type="KEGG" id="rch:RUM_15200"/>
<dbReference type="AlphaFoldDB" id="D4LDB9"/>
<dbReference type="PANTHER" id="PTHR13285:SF18">
    <property type="entry name" value="PROTEIN-CYSTEINE N-PALMITOYLTRANSFERASE RASP"/>
    <property type="match status" value="1"/>
</dbReference>
<evidence type="ECO:0000256" key="1">
    <source>
        <dbReference type="ARBA" id="ARBA00004651"/>
    </source>
</evidence>
<dbReference type="Proteomes" id="UP000007054">
    <property type="component" value="Chromosome"/>
</dbReference>
<organism evidence="9 10">
    <name type="scientific">Ruminococcus champanellensis (strain DSM 18848 / JCM 17042 / KCTC 15320 / 18P13)</name>
    <dbReference type="NCBI Taxonomy" id="213810"/>
    <lineage>
        <taxon>Bacteria</taxon>
        <taxon>Bacillati</taxon>
        <taxon>Bacillota</taxon>
        <taxon>Clostridia</taxon>
        <taxon>Eubacteriales</taxon>
        <taxon>Oscillospiraceae</taxon>
        <taxon>Ruminococcus</taxon>
    </lineage>
</organism>
<keyword evidence="6 7" id="KW-0472">Membrane</keyword>
<feature type="transmembrane region" description="Helical" evidence="8">
    <location>
        <begin position="78"/>
        <end position="98"/>
    </location>
</feature>
<evidence type="ECO:0000256" key="4">
    <source>
        <dbReference type="ARBA" id="ARBA00022692"/>
    </source>
</evidence>
<dbReference type="BioCyc" id="RCHA213810:RUM_RS07400-MONOMER"/>
<comment type="subcellular location">
    <subcellularLocation>
        <location evidence="1">Cell membrane</location>
        <topology evidence="1">Multi-pass membrane protein</topology>
    </subcellularLocation>
</comment>
<dbReference type="InterPro" id="IPR028362">
    <property type="entry name" value="AlgI"/>
</dbReference>
<evidence type="ECO:0000256" key="5">
    <source>
        <dbReference type="ARBA" id="ARBA00022989"/>
    </source>
</evidence>
<reference evidence="9" key="2">
    <citation type="submission" date="2010-03" db="EMBL/GenBank/DDBJ databases">
        <authorList>
            <person name="Pajon A."/>
        </authorList>
    </citation>
    <scope>NUCLEOTIDE SEQUENCE</scope>
    <source>
        <strain evidence="9">Type strain: 18P13</strain>
    </source>
</reference>
<dbReference type="Pfam" id="PF03062">
    <property type="entry name" value="MBOAT"/>
    <property type="match status" value="1"/>
</dbReference>
<feature type="transmembrane region" description="Helical" evidence="8">
    <location>
        <begin position="221"/>
        <end position="239"/>
    </location>
</feature>
<sequence length="467" mass="53467">MVFSSLFFLYLFLPLCLLAYWLAPKIEYKNNVLILFSLVFYAWGEPLWVLLLVFSATANYLFGLLIEKYRGKAGAKTALVSSLVLNLGLLFLFKYSAFTAENINALFSIHLPVPNIRLPIGISFYTFQTISYVVDCYWEKIRAQRSYSKFLLYVSMFPQLVAGPIVRYSTIEPELSKRYATAHDISEGLTRIMIGLGKKVILSNHLSTIVDAFFTGDLDHVSVLGTWYAVAVYAMQIYFDFSGYSDMAIGLGRLFGFHFDENFRHPFLCKDITEFWQRWHISLGTFFRDYLLYIPIFGKRRAYGGLFLVWFCTGLWHGASWNYIIWGLYFGIFICFERLLGKKRIKQIPVAVRHIYSKIVIVIGFGIFYFEKLPQLGQFFKNLIGVGGNGFIDEFTKLSVANNLYLLIGAVICCFPVVETLEKLAKKSEGRQLAFGVLQAVCNGVLLVTSSILLVDATNNPFLYFRF</sequence>
<evidence type="ECO:0000256" key="6">
    <source>
        <dbReference type="ARBA" id="ARBA00023136"/>
    </source>
</evidence>
<evidence type="ECO:0000256" key="7">
    <source>
        <dbReference type="PIRNR" id="PIRNR016636"/>
    </source>
</evidence>
<evidence type="ECO:0000256" key="8">
    <source>
        <dbReference type="SAM" id="Phobius"/>
    </source>
</evidence>
<evidence type="ECO:0000256" key="3">
    <source>
        <dbReference type="ARBA" id="ARBA00022475"/>
    </source>
</evidence>
<feature type="transmembrane region" description="Helical" evidence="8">
    <location>
        <begin position="118"/>
        <end position="138"/>
    </location>
</feature>
<accession>D4LDB9</accession>
<keyword evidence="7" id="KW-0012">Acyltransferase</keyword>
<comment type="similarity">
    <text evidence="2 7">Belongs to the membrane-bound acyltransferase family.</text>
</comment>
<dbReference type="GO" id="GO:0016746">
    <property type="term" value="F:acyltransferase activity"/>
    <property type="evidence" value="ECO:0007669"/>
    <property type="project" value="UniProtKB-KW"/>
</dbReference>
<proteinExistence type="inferred from homology"/>
<keyword evidence="7" id="KW-0808">Transferase</keyword>
<feature type="transmembrane region" description="Helical" evidence="8">
    <location>
        <begin position="323"/>
        <end position="340"/>
    </location>
</feature>
<feature type="transmembrane region" description="Helical" evidence="8">
    <location>
        <begin position="150"/>
        <end position="169"/>
    </location>
</feature>
<feature type="transmembrane region" description="Helical" evidence="8">
    <location>
        <begin position="47"/>
        <end position="66"/>
    </location>
</feature>
<dbReference type="GeneID" id="83156240"/>
<keyword evidence="3 7" id="KW-1003">Cell membrane</keyword>
<keyword evidence="5 8" id="KW-1133">Transmembrane helix</keyword>
<feature type="transmembrane region" description="Helical" evidence="8">
    <location>
        <begin position="404"/>
        <end position="421"/>
    </location>
</feature>
<feature type="transmembrane region" description="Helical" evidence="8">
    <location>
        <begin position="7"/>
        <end position="23"/>
    </location>
</feature>
<dbReference type="InterPro" id="IPR051085">
    <property type="entry name" value="MB_O-acyltransferase"/>
</dbReference>
<evidence type="ECO:0000256" key="2">
    <source>
        <dbReference type="ARBA" id="ARBA00010323"/>
    </source>
</evidence>
<dbReference type="PATRIC" id="fig|213810.4.peg.1418"/>
<dbReference type="InterPro" id="IPR004299">
    <property type="entry name" value="MBOAT_fam"/>
</dbReference>
<protein>
    <submittedName>
        <fullName evidence="9">Predicted membrane protein involved in D-alanine export</fullName>
    </submittedName>
</protein>
<dbReference type="PANTHER" id="PTHR13285">
    <property type="entry name" value="ACYLTRANSFERASE"/>
    <property type="match status" value="1"/>
</dbReference>